<dbReference type="AlphaFoldDB" id="A0AAP5XW08"/>
<name>A0AAP5XW08_CITFR</name>
<proteinExistence type="predicted"/>
<dbReference type="Proteomes" id="UP001278087">
    <property type="component" value="Unassembled WGS sequence"/>
</dbReference>
<evidence type="ECO:0000313" key="2">
    <source>
        <dbReference type="Proteomes" id="UP001278087"/>
    </source>
</evidence>
<dbReference type="RefSeq" id="WP_086529349.1">
    <property type="nucleotide sequence ID" value="NZ_CP024677.1"/>
</dbReference>
<sequence>MNNENDEICTLFDERGVPVVYAAICDSLPDDALYPITHPNDLKKVSSLVAQACQGAINTHGRTVELVFKPEIQQGLKDGSLTMMKTTAGETLADAVHASGKNVNKIAGKGRIVEAGRLKQLATGSFQLMSLMVAQAHLADINKNLTDIKSSVDLLHKKLEANQLAKIEGRILYLEGIVEKLRTGDFDYEISLQIKNKIEDTVADAYEWQSILFSELKILIISVNDLQDSDRFGTGDTYNNLKSIVENTAPLIQRRNLLLKVASLLAYIQACIDPTKKEFSIFDPQTSKWESHISELVKIVSVKTNIFLTNARFNSQEILDHRKYYITHTIGTMKNISDLNQQCFESSHLKLKDNQRKILSSNGKLRLAVTLDEQGNAQKAAVVD</sequence>
<protein>
    <submittedName>
        <fullName evidence="1">Uncharacterized protein</fullName>
    </submittedName>
</protein>
<accession>A0AAP5XW08</accession>
<evidence type="ECO:0000313" key="1">
    <source>
        <dbReference type="EMBL" id="MDW2759707.1"/>
    </source>
</evidence>
<comment type="caution">
    <text evidence="1">The sequence shown here is derived from an EMBL/GenBank/DDBJ whole genome shotgun (WGS) entry which is preliminary data.</text>
</comment>
<dbReference type="EMBL" id="JAWPBU010000016">
    <property type="protein sequence ID" value="MDW2759707.1"/>
    <property type="molecule type" value="Genomic_DNA"/>
</dbReference>
<gene>
    <name evidence="1" type="ORF">RYZ67_14605</name>
</gene>
<reference evidence="1" key="1">
    <citation type="submission" date="2023-10" db="EMBL/GenBank/DDBJ databases">
        <title>Fecal carriage and genetic characteristics of carbapenem-resistant Enterobacterales among healthy adults from four provinces of China.</title>
        <authorList>
            <person name="Li Y."/>
            <person name="Zhang R."/>
        </authorList>
    </citation>
    <scope>NUCLEOTIDE SEQUENCE</scope>
    <source>
        <strain evidence="1">HN-136</strain>
    </source>
</reference>
<organism evidence="1 2">
    <name type="scientific">Citrobacter freundii</name>
    <dbReference type="NCBI Taxonomy" id="546"/>
    <lineage>
        <taxon>Bacteria</taxon>
        <taxon>Pseudomonadati</taxon>
        <taxon>Pseudomonadota</taxon>
        <taxon>Gammaproteobacteria</taxon>
        <taxon>Enterobacterales</taxon>
        <taxon>Enterobacteriaceae</taxon>
        <taxon>Citrobacter</taxon>
        <taxon>Citrobacter freundii complex</taxon>
    </lineage>
</organism>